<dbReference type="EMBL" id="CAJHUC010001250">
    <property type="protein sequence ID" value="CAD7700395.1"/>
    <property type="molecule type" value="Genomic_DNA"/>
</dbReference>
<protein>
    <submittedName>
        <fullName evidence="2">Uncharacterized protein</fullName>
    </submittedName>
</protein>
<feature type="region of interest" description="Disordered" evidence="1">
    <location>
        <begin position="140"/>
        <end position="163"/>
    </location>
</feature>
<dbReference type="Proteomes" id="UP000708148">
    <property type="component" value="Unassembled WGS sequence"/>
</dbReference>
<comment type="caution">
    <text evidence="2">The sequence shown here is derived from an EMBL/GenBank/DDBJ whole genome shotgun (WGS) entry which is preliminary data.</text>
</comment>
<gene>
    <name evidence="2" type="ORF">OSTQU699_LOCUS5753</name>
</gene>
<feature type="compositionally biased region" description="Basic and acidic residues" evidence="1">
    <location>
        <begin position="82"/>
        <end position="100"/>
    </location>
</feature>
<proteinExistence type="predicted"/>
<feature type="region of interest" description="Disordered" evidence="1">
    <location>
        <begin position="184"/>
        <end position="300"/>
    </location>
</feature>
<evidence type="ECO:0000256" key="1">
    <source>
        <dbReference type="SAM" id="MobiDB-lite"/>
    </source>
</evidence>
<evidence type="ECO:0000313" key="2">
    <source>
        <dbReference type="EMBL" id="CAD7700395.1"/>
    </source>
</evidence>
<feature type="compositionally biased region" description="Basic and acidic residues" evidence="1">
    <location>
        <begin position="291"/>
        <end position="300"/>
    </location>
</feature>
<keyword evidence="3" id="KW-1185">Reference proteome</keyword>
<sequence>MAEEAHARAKAAMDLATEMQLARLLMRDAQQLEERAKEQGVTAYLQKPVHRERPNERFLRNTLSSVAFANRRVDEDQMWRARDQQRHLDERKGRSRDGRTSKRKHRSCSPTCERTRLDSCCVISVRRTCKPARYSDVELQASPCPAPAGSLEAAQSSPHKRACTAEGMDAAQLDAFLSRRRTRGRGAVGSHMEHAGPFEEEAATPSPTAGEDSSRHPIGPIVPDWLVREPRTETTDASGSPGGRKHRSRKKEGREKEKKAKVKTKTKKVGKKTKRGKDERSKGKKHRAKKAAKERDSGGE</sequence>
<organism evidence="2 3">
    <name type="scientific">Ostreobium quekettii</name>
    <dbReference type="NCBI Taxonomy" id="121088"/>
    <lineage>
        <taxon>Eukaryota</taxon>
        <taxon>Viridiplantae</taxon>
        <taxon>Chlorophyta</taxon>
        <taxon>core chlorophytes</taxon>
        <taxon>Ulvophyceae</taxon>
        <taxon>TCBD clade</taxon>
        <taxon>Bryopsidales</taxon>
        <taxon>Ostreobineae</taxon>
        <taxon>Ostreobiaceae</taxon>
        <taxon>Ostreobium</taxon>
    </lineage>
</organism>
<dbReference type="PANTHER" id="PTHR34684:SF1">
    <property type="entry name" value="OS08G0192200 PROTEIN"/>
    <property type="match status" value="1"/>
</dbReference>
<accession>A0A8S1IYI8</accession>
<reference evidence="2" key="1">
    <citation type="submission" date="2020-12" db="EMBL/GenBank/DDBJ databases">
        <authorList>
            <person name="Iha C."/>
        </authorList>
    </citation>
    <scope>NUCLEOTIDE SEQUENCE</scope>
</reference>
<dbReference type="AlphaFoldDB" id="A0A8S1IYI8"/>
<feature type="compositionally biased region" description="Basic residues" evidence="1">
    <location>
        <begin position="259"/>
        <end position="275"/>
    </location>
</feature>
<dbReference type="PANTHER" id="PTHR34684">
    <property type="entry name" value="OS08G0192200 PROTEIN"/>
    <property type="match status" value="1"/>
</dbReference>
<name>A0A8S1IYI8_9CHLO</name>
<dbReference type="OrthoDB" id="552995at2759"/>
<feature type="region of interest" description="Disordered" evidence="1">
    <location>
        <begin position="82"/>
        <end position="109"/>
    </location>
</feature>
<evidence type="ECO:0000313" key="3">
    <source>
        <dbReference type="Proteomes" id="UP000708148"/>
    </source>
</evidence>